<dbReference type="Pfam" id="PF00072">
    <property type="entry name" value="Response_reg"/>
    <property type="match status" value="1"/>
</dbReference>
<dbReference type="SUPFAM" id="SSF52172">
    <property type="entry name" value="CheY-like"/>
    <property type="match status" value="1"/>
</dbReference>
<evidence type="ECO:0000256" key="9">
    <source>
        <dbReference type="PIRNR" id="PIRNR006171"/>
    </source>
</evidence>
<keyword evidence="7 9" id="KW-0010">Activator</keyword>
<evidence type="ECO:0000256" key="2">
    <source>
        <dbReference type="ARBA" id="ARBA00022490"/>
    </source>
</evidence>
<dbReference type="InterPro" id="IPR001789">
    <property type="entry name" value="Sig_transdc_resp-reg_receiver"/>
</dbReference>
<feature type="modified residue" description="4-aspartylphosphate" evidence="10">
    <location>
        <position position="56"/>
    </location>
</feature>
<evidence type="ECO:0000313" key="12">
    <source>
        <dbReference type="EMBL" id="RJT88281.1"/>
    </source>
</evidence>
<dbReference type="PANTHER" id="PTHR45526:SF1">
    <property type="entry name" value="TRANSCRIPTIONAL REGULATORY PROTEIN DCUR-RELATED"/>
    <property type="match status" value="1"/>
</dbReference>
<dbReference type="SMART" id="SM00448">
    <property type="entry name" value="REC"/>
    <property type="match status" value="1"/>
</dbReference>
<keyword evidence="5 9" id="KW-0805">Transcription regulation</keyword>
<evidence type="ECO:0000256" key="10">
    <source>
        <dbReference type="PROSITE-ProRule" id="PRU00169"/>
    </source>
</evidence>
<dbReference type="OrthoDB" id="7187989at2"/>
<keyword evidence="13" id="KW-1185">Reference proteome</keyword>
<evidence type="ECO:0000256" key="3">
    <source>
        <dbReference type="ARBA" id="ARBA00022553"/>
    </source>
</evidence>
<dbReference type="Gene3D" id="1.10.10.10">
    <property type="entry name" value="Winged helix-like DNA-binding domain superfamily/Winged helix DNA-binding domain"/>
    <property type="match status" value="1"/>
</dbReference>
<proteinExistence type="predicted"/>
<keyword evidence="4 9" id="KW-0902">Two-component regulatory system</keyword>
<dbReference type="InterPro" id="IPR024187">
    <property type="entry name" value="Sig_transdc_resp-reg_cit/mal"/>
</dbReference>
<dbReference type="InterPro" id="IPR051271">
    <property type="entry name" value="2C-system_Tx_regulators"/>
</dbReference>
<dbReference type="SUPFAM" id="SSF46785">
    <property type="entry name" value="Winged helix' DNA-binding domain"/>
    <property type="match status" value="1"/>
</dbReference>
<evidence type="ECO:0000256" key="6">
    <source>
        <dbReference type="ARBA" id="ARBA00023125"/>
    </source>
</evidence>
<feature type="domain" description="Response regulatory" evidence="11">
    <location>
        <begin position="5"/>
        <end position="122"/>
    </location>
</feature>
<evidence type="ECO:0000256" key="1">
    <source>
        <dbReference type="ARBA" id="ARBA00004496"/>
    </source>
</evidence>
<dbReference type="PIRSF" id="PIRSF006171">
    <property type="entry name" value="RR_citrat_malat"/>
    <property type="match status" value="1"/>
</dbReference>
<evidence type="ECO:0000256" key="5">
    <source>
        <dbReference type="ARBA" id="ARBA00023015"/>
    </source>
</evidence>
<accession>A0A3A5MHF3</accession>
<protein>
    <recommendedName>
        <fullName evidence="9">Transcriptional regulatory protein</fullName>
    </recommendedName>
</protein>
<name>A0A3A5MHF3_9MICO</name>
<dbReference type="PROSITE" id="PS50110">
    <property type="entry name" value="RESPONSE_REGULATORY"/>
    <property type="match status" value="1"/>
</dbReference>
<dbReference type="PANTHER" id="PTHR45526">
    <property type="entry name" value="TRANSCRIPTIONAL REGULATORY PROTEIN DPIA"/>
    <property type="match status" value="1"/>
</dbReference>
<sequence>MTGIRTLIVEDDASVSRLHVRYLEGVGGFTVAGTAATGAEAVAFVTGHEVDLVLLDMHLPDFSGIEVLHRLRALTFENIDVIVVSSATEAVTVRQAAAASVADYLVKPFSRAVFDLRLIAYRARFAARVAARKQNDTGQIPLRQVDIDRLVAGREPAPATRPISLRPVPVEAARPAGLSGLPKGLSEPTVQLVLQALNAQDVSTAVQVATACGLARGTARRYLDFLRQAGLADVTHRYGARGRPELLYSVTPAGRS</sequence>
<dbReference type="InterPro" id="IPR036388">
    <property type="entry name" value="WH-like_DNA-bd_sf"/>
</dbReference>
<gene>
    <name evidence="12" type="ORF">D6T64_11465</name>
</gene>
<evidence type="ECO:0000259" key="11">
    <source>
        <dbReference type="PROSITE" id="PS50110"/>
    </source>
</evidence>
<evidence type="ECO:0000256" key="8">
    <source>
        <dbReference type="ARBA" id="ARBA00023163"/>
    </source>
</evidence>
<dbReference type="GO" id="GO:0003700">
    <property type="term" value="F:DNA-binding transcription factor activity"/>
    <property type="evidence" value="ECO:0007669"/>
    <property type="project" value="InterPro"/>
</dbReference>
<dbReference type="Proteomes" id="UP000272015">
    <property type="component" value="Unassembled WGS sequence"/>
</dbReference>
<dbReference type="Gene3D" id="3.40.50.2300">
    <property type="match status" value="1"/>
</dbReference>
<keyword evidence="2 9" id="KW-0963">Cytoplasm</keyword>
<comment type="caution">
    <text evidence="12">The sequence shown here is derived from an EMBL/GenBank/DDBJ whole genome shotgun (WGS) entry which is preliminary data.</text>
</comment>
<evidence type="ECO:0000256" key="4">
    <source>
        <dbReference type="ARBA" id="ARBA00023012"/>
    </source>
</evidence>
<evidence type="ECO:0000313" key="13">
    <source>
        <dbReference type="Proteomes" id="UP000272015"/>
    </source>
</evidence>
<dbReference type="AlphaFoldDB" id="A0A3A5MHF3"/>
<dbReference type="InterPro" id="IPR036390">
    <property type="entry name" value="WH_DNA-bd_sf"/>
</dbReference>
<dbReference type="GO" id="GO:0003677">
    <property type="term" value="F:DNA binding"/>
    <property type="evidence" value="ECO:0007669"/>
    <property type="project" value="UniProtKB-KW"/>
</dbReference>
<keyword evidence="6 9" id="KW-0238">DNA-binding</keyword>
<keyword evidence="8 9" id="KW-0804">Transcription</keyword>
<reference evidence="12 13" key="1">
    <citation type="submission" date="2018-09" db="EMBL/GenBank/DDBJ databases">
        <title>Novel species of Cryobacterium.</title>
        <authorList>
            <person name="Liu Q."/>
            <person name="Xin Y.-H."/>
        </authorList>
    </citation>
    <scope>NUCLEOTIDE SEQUENCE [LARGE SCALE GENOMIC DNA]</scope>
    <source>
        <strain evidence="12 13">Hh39</strain>
    </source>
</reference>
<evidence type="ECO:0000256" key="7">
    <source>
        <dbReference type="ARBA" id="ARBA00023159"/>
    </source>
</evidence>
<comment type="subcellular location">
    <subcellularLocation>
        <location evidence="1 9">Cytoplasm</location>
    </subcellularLocation>
</comment>
<dbReference type="GO" id="GO:0005737">
    <property type="term" value="C:cytoplasm"/>
    <property type="evidence" value="ECO:0007669"/>
    <property type="project" value="UniProtKB-SubCell"/>
</dbReference>
<keyword evidence="3 10" id="KW-0597">Phosphoprotein</keyword>
<dbReference type="InterPro" id="IPR011006">
    <property type="entry name" value="CheY-like_superfamily"/>
</dbReference>
<organism evidence="12 13">
    <name type="scientific">Cryobacterium melibiosiphilum</name>
    <dbReference type="NCBI Taxonomy" id="995039"/>
    <lineage>
        <taxon>Bacteria</taxon>
        <taxon>Bacillati</taxon>
        <taxon>Actinomycetota</taxon>
        <taxon>Actinomycetes</taxon>
        <taxon>Micrococcales</taxon>
        <taxon>Microbacteriaceae</taxon>
        <taxon>Cryobacterium</taxon>
    </lineage>
</organism>
<dbReference type="GO" id="GO:0000156">
    <property type="term" value="F:phosphorelay response regulator activity"/>
    <property type="evidence" value="ECO:0007669"/>
    <property type="project" value="TreeGrafter"/>
</dbReference>
<dbReference type="EMBL" id="QZVS01000084">
    <property type="protein sequence ID" value="RJT88281.1"/>
    <property type="molecule type" value="Genomic_DNA"/>
</dbReference>